<dbReference type="GO" id="GO:0051539">
    <property type="term" value="F:4 iron, 4 sulfur cluster binding"/>
    <property type="evidence" value="ECO:0007669"/>
    <property type="project" value="UniProtKB-KW"/>
</dbReference>
<dbReference type="GO" id="GO:0046872">
    <property type="term" value="F:metal ion binding"/>
    <property type="evidence" value="ECO:0007669"/>
    <property type="project" value="UniProtKB-KW"/>
</dbReference>
<evidence type="ECO:0000256" key="1">
    <source>
        <dbReference type="ARBA" id="ARBA00022485"/>
    </source>
</evidence>
<keyword evidence="8 9" id="KW-0411">Iron-sulfur</keyword>
<dbReference type="InterPro" id="IPR013542">
    <property type="entry name" value="QueG_DUF1730"/>
</dbReference>
<feature type="binding site" evidence="9">
    <location>
        <position position="239"/>
    </location>
    <ligand>
        <name>[4Fe-4S] cluster</name>
        <dbReference type="ChEBI" id="CHEBI:49883"/>
        <label>2</label>
    </ligand>
</feature>
<feature type="binding site" evidence="9">
    <location>
        <begin position="236"/>
        <end position="237"/>
    </location>
    <ligand>
        <name>cob(II)alamin</name>
        <dbReference type="ChEBI" id="CHEBI:16304"/>
    </ligand>
</feature>
<name>A0A086CIK0_9CHRO</name>
<evidence type="ECO:0000256" key="7">
    <source>
        <dbReference type="ARBA" id="ARBA00023004"/>
    </source>
</evidence>
<feature type="binding site" evidence="9">
    <location>
        <position position="208"/>
    </location>
    <ligand>
        <name>[4Fe-4S] cluster</name>
        <dbReference type="ChEBI" id="CHEBI:49883"/>
        <label>2</label>
    </ligand>
</feature>
<dbReference type="GO" id="GO:0052693">
    <property type="term" value="F:epoxyqueuosine reductase activity"/>
    <property type="evidence" value="ECO:0007669"/>
    <property type="project" value="UniProtKB-UniRule"/>
</dbReference>
<evidence type="ECO:0000256" key="6">
    <source>
        <dbReference type="ARBA" id="ARBA00023002"/>
    </source>
</evidence>
<evidence type="ECO:0000256" key="5">
    <source>
        <dbReference type="ARBA" id="ARBA00022785"/>
    </source>
</evidence>
<feature type="binding site" evidence="9">
    <location>
        <position position="295"/>
    </location>
    <ligand>
        <name>tRNA</name>
        <dbReference type="ChEBI" id="CHEBI:17843"/>
    </ligand>
</feature>
<dbReference type="eggNOG" id="COG1600">
    <property type="taxonomic scope" value="Bacteria"/>
</dbReference>
<dbReference type="HAMAP" id="MF_00916">
    <property type="entry name" value="QueG"/>
    <property type="match status" value="1"/>
</dbReference>
<feature type="binding site" evidence="9">
    <location>
        <position position="163"/>
    </location>
    <ligand>
        <name>cob(II)alamin</name>
        <dbReference type="ChEBI" id="CHEBI:16304"/>
    </ligand>
</feature>
<dbReference type="GO" id="GO:0005737">
    <property type="term" value="C:cytoplasm"/>
    <property type="evidence" value="ECO:0007669"/>
    <property type="project" value="UniProtKB-SubCell"/>
</dbReference>
<gene>
    <name evidence="9" type="primary">queG</name>
    <name evidence="11" type="ORF">ucyna2_00072</name>
</gene>
<comment type="cofactor">
    <cofactor evidence="9">
        <name>[4Fe-4S] cluster</name>
        <dbReference type="ChEBI" id="CHEBI:49883"/>
    </cofactor>
    <text evidence="9">Binds 2 [4Fe-4S] clusters per monomer.</text>
</comment>
<dbReference type="GO" id="GO:0031419">
    <property type="term" value="F:cobalamin binding"/>
    <property type="evidence" value="ECO:0007669"/>
    <property type="project" value="UniProtKB-KW"/>
</dbReference>
<feature type="binding site" evidence="9">
    <location>
        <position position="236"/>
    </location>
    <ligand>
        <name>[4Fe-4S] cluster</name>
        <dbReference type="ChEBI" id="CHEBI:49883"/>
        <label>2</label>
    </ligand>
</feature>
<comment type="caution">
    <text evidence="11">The sequence shown here is derived from an EMBL/GenBank/DDBJ whole genome shotgun (WGS) entry which is preliminary data.</text>
</comment>
<feature type="binding site" evidence="9">
    <location>
        <position position="192"/>
    </location>
    <ligand>
        <name>[4Fe-4S] cluster</name>
        <dbReference type="ChEBI" id="CHEBI:49883"/>
        <label>2</label>
    </ligand>
</feature>
<keyword evidence="7 9" id="KW-0408">Iron</keyword>
<dbReference type="EMBL" id="JPSP01000001">
    <property type="protein sequence ID" value="KFF42014.1"/>
    <property type="molecule type" value="Genomic_DNA"/>
</dbReference>
<evidence type="ECO:0000259" key="10">
    <source>
        <dbReference type="PROSITE" id="PS51379"/>
    </source>
</evidence>
<feature type="binding site" evidence="9">
    <location>
        <position position="149"/>
    </location>
    <ligand>
        <name>cob(II)alamin</name>
        <dbReference type="ChEBI" id="CHEBI:16304"/>
    </ligand>
</feature>
<dbReference type="Gene3D" id="3.30.70.20">
    <property type="match status" value="1"/>
</dbReference>
<comment type="subcellular location">
    <subcellularLocation>
        <location evidence="9">Cytoplasm</location>
    </subcellularLocation>
</comment>
<evidence type="ECO:0000256" key="2">
    <source>
        <dbReference type="ARBA" id="ARBA00022490"/>
    </source>
</evidence>
<comment type="pathway">
    <text evidence="9">tRNA modification; tRNA-queuosine biosynthesis.</text>
</comment>
<evidence type="ECO:0000313" key="12">
    <source>
        <dbReference type="Proteomes" id="UP000028922"/>
    </source>
</evidence>
<keyword evidence="2 9" id="KW-0963">Cytoplasm</keyword>
<keyword evidence="9" id="KW-0846">Cobalamin</keyword>
<feature type="binding site" evidence="9">
    <location>
        <position position="217"/>
    </location>
    <ligand>
        <name>tRNA</name>
        <dbReference type="ChEBI" id="CHEBI:17843"/>
    </ligand>
</feature>
<feature type="binding site" evidence="9">
    <location>
        <position position="152"/>
    </location>
    <ligand>
        <name>cob(II)alamin</name>
        <dbReference type="ChEBI" id="CHEBI:16304"/>
    </ligand>
</feature>
<dbReference type="InterPro" id="IPR017900">
    <property type="entry name" value="4Fe4S_Fe_S_CS"/>
</dbReference>
<feature type="active site" description="Proton donor" evidence="9">
    <location>
        <position position="128"/>
    </location>
</feature>
<comment type="catalytic activity">
    <reaction evidence="9">
        <text>epoxyqueuosine(34) in tRNA + AH2 = queuosine(34) in tRNA + A + H2O</text>
        <dbReference type="Rhea" id="RHEA:32159"/>
        <dbReference type="Rhea" id="RHEA-COMP:18571"/>
        <dbReference type="Rhea" id="RHEA-COMP:18582"/>
        <dbReference type="ChEBI" id="CHEBI:13193"/>
        <dbReference type="ChEBI" id="CHEBI:15377"/>
        <dbReference type="ChEBI" id="CHEBI:17499"/>
        <dbReference type="ChEBI" id="CHEBI:194431"/>
        <dbReference type="ChEBI" id="CHEBI:194443"/>
        <dbReference type="EC" id="1.17.99.6"/>
    </reaction>
</comment>
<evidence type="ECO:0000313" key="11">
    <source>
        <dbReference type="EMBL" id="KFF42014.1"/>
    </source>
</evidence>
<dbReference type="PROSITE" id="PS00198">
    <property type="entry name" value="4FE4S_FER_1"/>
    <property type="match status" value="1"/>
</dbReference>
<feature type="binding site" evidence="9">
    <location>
        <position position="182"/>
    </location>
    <ligand>
        <name>[4Fe-4S] cluster</name>
        <dbReference type="ChEBI" id="CHEBI:49883"/>
        <label>1</label>
    </ligand>
</feature>
<dbReference type="InterPro" id="IPR017896">
    <property type="entry name" value="4Fe4S_Fe-S-bd"/>
</dbReference>
<dbReference type="AlphaFoldDB" id="A0A086CIK0"/>
<feature type="binding site" evidence="9">
    <location>
        <position position="188"/>
    </location>
    <ligand>
        <name>[4Fe-4S] cluster</name>
        <dbReference type="ChEBI" id="CHEBI:49883"/>
        <label>1</label>
    </ligand>
</feature>
<dbReference type="Pfam" id="PF13484">
    <property type="entry name" value="Fer4_16"/>
    <property type="match status" value="1"/>
</dbReference>
<feature type="binding site" evidence="9">
    <location>
        <position position="185"/>
    </location>
    <ligand>
        <name>[4Fe-4S] cluster</name>
        <dbReference type="ChEBI" id="CHEBI:49883"/>
        <label>1</label>
    </ligand>
</feature>
<dbReference type="UniPathway" id="UPA00392"/>
<comment type="cofactor">
    <cofactor evidence="9">
        <name>cob(II)alamin</name>
        <dbReference type="ChEBI" id="CHEBI:16304"/>
    </cofactor>
</comment>
<dbReference type="InterPro" id="IPR004453">
    <property type="entry name" value="QueG"/>
</dbReference>
<evidence type="ECO:0000256" key="8">
    <source>
        <dbReference type="ARBA" id="ARBA00023014"/>
    </source>
</evidence>
<dbReference type="PANTHER" id="PTHR30002">
    <property type="entry name" value="EPOXYQUEUOSINE REDUCTASE"/>
    <property type="match status" value="1"/>
</dbReference>
<feature type="domain" description="4Fe-4S ferredoxin-type" evidence="10">
    <location>
        <begin position="170"/>
        <end position="202"/>
    </location>
</feature>
<dbReference type="GO" id="GO:0008616">
    <property type="term" value="P:tRNA queuosine(34) biosynthetic process"/>
    <property type="evidence" value="ECO:0007669"/>
    <property type="project" value="UniProtKB-UniRule"/>
</dbReference>
<dbReference type="Proteomes" id="UP000028922">
    <property type="component" value="Unassembled WGS sequence"/>
</dbReference>
<comment type="caution">
    <text evidence="9">Lacks conserved residue(s) required for the propagation of feature annotation.</text>
</comment>
<dbReference type="STRING" id="1527444.ucyna2_00072"/>
<organism evidence="11 12">
    <name type="scientific">Candidatus Atelocyanobacterium thalassa isolate SIO64986</name>
    <dbReference type="NCBI Taxonomy" id="1527444"/>
    <lineage>
        <taxon>Bacteria</taxon>
        <taxon>Bacillati</taxon>
        <taxon>Cyanobacteriota</taxon>
        <taxon>Cyanophyceae</taxon>
        <taxon>Oscillatoriophycideae</taxon>
        <taxon>Chroococcales</taxon>
        <taxon>Aphanothecaceae</taxon>
        <taxon>Candidatus Atelocyanobacterium</taxon>
        <taxon>Candidatus Atelocyanobacterium thalassae</taxon>
    </lineage>
</organism>
<feature type="binding site" evidence="9">
    <location>
        <position position="128"/>
    </location>
    <ligand>
        <name>cob(II)alamin</name>
        <dbReference type="ChEBI" id="CHEBI:16304"/>
    </ligand>
</feature>
<feature type="binding site" evidence="9">
    <location>
        <position position="57"/>
    </location>
    <ligand>
        <name>cob(II)alamin</name>
        <dbReference type="ChEBI" id="CHEBI:16304"/>
    </ligand>
</feature>
<keyword evidence="9" id="KW-0170">Cobalt</keyword>
<dbReference type="PANTHER" id="PTHR30002:SF4">
    <property type="entry name" value="EPOXYQUEUOSINE REDUCTASE"/>
    <property type="match status" value="1"/>
</dbReference>
<dbReference type="PATRIC" id="fig|1527444.3.peg.72"/>
<keyword evidence="6 9" id="KW-0560">Oxidoreductase</keyword>
<keyword evidence="3 9" id="KW-0819">tRNA processing</keyword>
<evidence type="ECO:0000256" key="3">
    <source>
        <dbReference type="ARBA" id="ARBA00022694"/>
    </source>
</evidence>
<keyword evidence="5 9" id="KW-0671">Queuosine biosynthesis</keyword>
<comment type="function">
    <text evidence="9">Catalyzes the conversion of epoxyqueuosine (oQ) to queuosine (Q), which is a hypermodified base found in the wobble positions of tRNA(Asp), tRNA(Asn), tRNA(His) and tRNA(Tyr).</text>
</comment>
<comment type="similarity">
    <text evidence="9">Belongs to the QueG family.</text>
</comment>
<evidence type="ECO:0000256" key="4">
    <source>
        <dbReference type="ARBA" id="ARBA00022723"/>
    </source>
</evidence>
<dbReference type="EC" id="1.17.99.6" evidence="9"/>
<proteinExistence type="inferred from homology"/>
<evidence type="ECO:0000256" key="9">
    <source>
        <dbReference type="HAMAP-Rule" id="MF_00916"/>
    </source>
</evidence>
<sequence>MLSTTRKIKNKAFDIGFDKIGIANPHIIYEDNAIYNLQNWLSLGYQADMAWMNNPKRFDITQCMPDVRSVITVALNYYTPHKHPNNINYGKVSRYAWGKDYHKVLKQKLKLFCKWLTKKNIKTVCYVDTGPIQEKVWAERSGIGWIAKNGNIITKEFGSWVFLGVVLTNLSLISDTPHVKHCGACRRCIDICPTKAIVSPSVVDSRRCIAYHTIENKSENLPEHIVNNLNGWVAGCDLCQDVCPWNQRFSQETNIQDFYPYPGNISLHLEEISNLTEIQWQQKFSSSSLKRIKAKAWRRNADANL</sequence>
<feature type="binding site" evidence="9">
    <location>
        <position position="243"/>
    </location>
    <ligand>
        <name>[4Fe-4S] cluster</name>
        <dbReference type="ChEBI" id="CHEBI:49883"/>
        <label>1</label>
    </ligand>
</feature>
<keyword evidence="4 9" id="KW-0479">Metal-binding</keyword>
<protein>
    <recommendedName>
        <fullName evidence="9">Epoxyqueuosine reductase</fullName>
        <ecNumber evidence="9">1.17.99.6</ecNumber>
    </recommendedName>
    <alternativeName>
        <fullName evidence="9">Queuosine biosynthesis protein QueG</fullName>
    </alternativeName>
</protein>
<keyword evidence="1 9" id="KW-0004">4Fe-4S</keyword>
<dbReference type="SUPFAM" id="SSF46548">
    <property type="entry name" value="alpha-helical ferredoxin"/>
    <property type="match status" value="1"/>
</dbReference>
<dbReference type="NCBIfam" id="TIGR00276">
    <property type="entry name" value="tRNA epoxyqueuosine(34) reductase QueG"/>
    <property type="match status" value="1"/>
</dbReference>
<dbReference type="Pfam" id="PF08331">
    <property type="entry name" value="QueG_DUF1730"/>
    <property type="match status" value="1"/>
</dbReference>
<comment type="subunit">
    <text evidence="9">Monomer.</text>
</comment>
<accession>A0A086CIK0</accession>
<dbReference type="PROSITE" id="PS51379">
    <property type="entry name" value="4FE4S_FER_2"/>
    <property type="match status" value="1"/>
</dbReference>
<reference evidence="11 12" key="1">
    <citation type="submission" date="2014-08" db="EMBL/GenBank/DDBJ databases">
        <title>Comparative genomics reveals surprising divergence of two closely related strains of uncultivated UCYN-A cyanobacteria.</title>
        <authorList>
            <person name="Bombar D."/>
            <person name="Heller P."/>
            <person name="Sanchez-Baracaldo P."/>
            <person name="Carter B.J."/>
            <person name="Zert J.P."/>
        </authorList>
    </citation>
    <scope>NUCLEOTIDE SEQUENCE [LARGE SCALE GENOMIC DNA]</scope>
</reference>